<reference evidence="1" key="1">
    <citation type="submission" date="2019-12" db="EMBL/GenBank/DDBJ databases">
        <authorList>
            <person name="Cremers G."/>
        </authorList>
    </citation>
    <scope>NUCLEOTIDE SEQUENCE</scope>
    <source>
        <strain evidence="1">Mbul1</strain>
    </source>
</reference>
<protein>
    <submittedName>
        <fullName evidence="1">Uncharacterized protein</fullName>
    </submittedName>
</protein>
<name>A0A679ITS0_9HYPH</name>
<accession>A0A679ITS0</accession>
<proteinExistence type="predicted"/>
<dbReference type="EMBL" id="LR743504">
    <property type="protein sequence ID" value="CAA2099332.1"/>
    <property type="molecule type" value="Genomic_DNA"/>
</dbReference>
<dbReference type="AlphaFoldDB" id="A0A679ITS0"/>
<organism evidence="1">
    <name type="scientific">Methylobacterium bullatum</name>
    <dbReference type="NCBI Taxonomy" id="570505"/>
    <lineage>
        <taxon>Bacteria</taxon>
        <taxon>Pseudomonadati</taxon>
        <taxon>Pseudomonadota</taxon>
        <taxon>Alphaproteobacteria</taxon>
        <taxon>Hyphomicrobiales</taxon>
        <taxon>Methylobacteriaceae</taxon>
        <taxon>Methylobacterium</taxon>
    </lineage>
</organism>
<evidence type="ECO:0000313" key="1">
    <source>
        <dbReference type="EMBL" id="CAA2099332.1"/>
    </source>
</evidence>
<gene>
    <name evidence="1" type="ORF">MBUL_00094</name>
</gene>
<sequence>MVEGRTVETLVVLQPIAVDTASPDRDGMLVIANGLLVAVLVRLDAPDHDKPGFWFLEATFGRLHGARPPSFATLGNATQWLRRQLRPVTE</sequence>